<comment type="subcellular location">
    <subcellularLocation>
        <location evidence="1">Cytoplasm</location>
    </subcellularLocation>
</comment>
<dbReference type="AlphaFoldDB" id="A0A5S6Q5V9"/>
<evidence type="ECO:0000256" key="1">
    <source>
        <dbReference type="ARBA" id="ARBA00004496"/>
    </source>
</evidence>
<evidence type="ECO:0000313" key="9">
    <source>
        <dbReference type="WBParaSite" id="TMUE_1000002661.1"/>
    </source>
</evidence>
<dbReference type="InterPro" id="IPR000504">
    <property type="entry name" value="RRM_dom"/>
</dbReference>
<protein>
    <submittedName>
        <fullName evidence="9">RRM domain-containing protein</fullName>
    </submittedName>
</protein>
<evidence type="ECO:0000256" key="5">
    <source>
        <dbReference type="PROSITE-ProRule" id="PRU00176"/>
    </source>
</evidence>
<feature type="compositionally biased region" description="Basic and acidic residues" evidence="6">
    <location>
        <begin position="622"/>
        <end position="632"/>
    </location>
</feature>
<feature type="region of interest" description="Disordered" evidence="6">
    <location>
        <begin position="1"/>
        <end position="42"/>
    </location>
</feature>
<sequence length="632" mass="70073">MSNTTADSGQETSAVVDASDETATATSVEHEPPASQSETEVPVEGVVTRCDAAPEQLVDNANDLPTLVGKHIDQGVAREMVSLFKAGVLKLADLDERTLEFIVGMRPEHASYVLKQFGHMSLFGVRNRAAYLSALLKHFRDRVKAFGVEASLGRPMISGPKEEDVKALVERTEYPLEVTIGQRKYGGPPPGYDGPVPGAGCEVYVGKIPKTVFETDLVPLFEQCGKLYDVRVMMDPVSGTGKGYAFVTFMERAAAAEAARKFEGYEIKPGKRLRVNVSVANTRLFVGNIPKSKGKEEILEEFSKVAGVSNIVDVIMYSYPNDPVNKKNRGFCFLDFGDHKSASQAKRRLGNSRFRPWNMEVVIEWAETQDLFAELDDSKFQNKTLYIRPVKESITEDILKEEFSKFGNIERVKRIKDYAFIHFSERDEAIKAMENMKGRELDGVPCEISFAKPTAEKAKRKKEGPMMRSNPVGELHHVEPFIRPFEQPRFPGRPQSIFAVFGNNQPMGAGLGNMFLGAYEPSQYSDPYRVPVMNYGPQPVRSRPFVLHSPITGMPVDVVPEARFRPPMGAAFGTPSLPGCFPRPRFPAGQIRASNAASSMRGSGGRGFKRKMPLTGASAGTKKRDWSFTKRF</sequence>
<feature type="compositionally biased region" description="Polar residues" evidence="6">
    <location>
        <begin position="1"/>
        <end position="13"/>
    </location>
</feature>
<organism evidence="8 9">
    <name type="scientific">Trichuris muris</name>
    <name type="common">Mouse whipworm</name>
    <dbReference type="NCBI Taxonomy" id="70415"/>
    <lineage>
        <taxon>Eukaryota</taxon>
        <taxon>Metazoa</taxon>
        <taxon>Ecdysozoa</taxon>
        <taxon>Nematoda</taxon>
        <taxon>Enoplea</taxon>
        <taxon>Dorylaimia</taxon>
        <taxon>Trichinellida</taxon>
        <taxon>Trichuridae</taxon>
        <taxon>Trichuris</taxon>
    </lineage>
</organism>
<dbReference type="PANTHER" id="PTHR21245">
    <property type="entry name" value="HETEROGENEOUS NUCLEAR RIBONUCLEOPROTEIN"/>
    <property type="match status" value="1"/>
</dbReference>
<dbReference type="InterPro" id="IPR041337">
    <property type="entry name" value="hnRNP_Q_AcD"/>
</dbReference>
<feature type="domain" description="RRM" evidence="7">
    <location>
        <begin position="201"/>
        <end position="280"/>
    </location>
</feature>
<dbReference type="STRING" id="70415.A0A5S6Q5V9"/>
<evidence type="ECO:0000256" key="6">
    <source>
        <dbReference type="SAM" id="MobiDB-lite"/>
    </source>
</evidence>
<dbReference type="FunFam" id="3.30.70.330:FF:000023">
    <property type="entry name" value="Heterogeneous nuclear ribonucleoprotein q isoform"/>
    <property type="match status" value="1"/>
</dbReference>
<dbReference type="GO" id="GO:0003723">
    <property type="term" value="F:RNA binding"/>
    <property type="evidence" value="ECO:0007669"/>
    <property type="project" value="UniProtKB-UniRule"/>
</dbReference>
<accession>A0A5S6Q5V9</accession>
<proteinExistence type="predicted"/>
<keyword evidence="3" id="KW-0677">Repeat</keyword>
<dbReference type="WBParaSite" id="TMUE_1000002661.1">
    <property type="protein sequence ID" value="TMUE_1000002661.1"/>
    <property type="gene ID" value="WBGene00291533"/>
</dbReference>
<feature type="region of interest" description="Disordered" evidence="6">
    <location>
        <begin position="594"/>
        <end position="632"/>
    </location>
</feature>
<dbReference type="InterPro" id="IPR012677">
    <property type="entry name" value="Nucleotide-bd_a/b_plait_sf"/>
</dbReference>
<evidence type="ECO:0000256" key="2">
    <source>
        <dbReference type="ARBA" id="ARBA00022490"/>
    </source>
</evidence>
<evidence type="ECO:0000256" key="4">
    <source>
        <dbReference type="ARBA" id="ARBA00022884"/>
    </source>
</evidence>
<dbReference type="PROSITE" id="PS50102">
    <property type="entry name" value="RRM"/>
    <property type="match status" value="3"/>
</dbReference>
<dbReference type="Pfam" id="PF18360">
    <property type="entry name" value="hnRNP_Q_AcD"/>
    <property type="match status" value="1"/>
</dbReference>
<dbReference type="Pfam" id="PF00076">
    <property type="entry name" value="RRM_1"/>
    <property type="match status" value="3"/>
</dbReference>
<dbReference type="InterPro" id="IPR035979">
    <property type="entry name" value="RBD_domain_sf"/>
</dbReference>
<dbReference type="Proteomes" id="UP000046395">
    <property type="component" value="Unassembled WGS sequence"/>
</dbReference>
<dbReference type="NCBIfam" id="TIGR01648">
    <property type="entry name" value="hnRNP-R-Q"/>
    <property type="match status" value="1"/>
</dbReference>
<dbReference type="CDD" id="cd21039">
    <property type="entry name" value="NURR"/>
    <property type="match status" value="1"/>
</dbReference>
<evidence type="ECO:0000259" key="7">
    <source>
        <dbReference type="PROSITE" id="PS50102"/>
    </source>
</evidence>
<dbReference type="InterPro" id="IPR006535">
    <property type="entry name" value="HnRNP_R/Q_splicing_fac"/>
</dbReference>
<keyword evidence="8" id="KW-1185">Reference proteome</keyword>
<dbReference type="Gene3D" id="3.30.70.330">
    <property type="match status" value="3"/>
</dbReference>
<dbReference type="SMART" id="SM00360">
    <property type="entry name" value="RRM"/>
    <property type="match status" value="3"/>
</dbReference>
<dbReference type="FunFam" id="3.30.70.330:FF:000027">
    <property type="entry name" value="Heterogeneous nuclear ribonucleoprotein q isoform"/>
    <property type="match status" value="1"/>
</dbReference>
<evidence type="ECO:0000256" key="3">
    <source>
        <dbReference type="ARBA" id="ARBA00022737"/>
    </source>
</evidence>
<dbReference type="CDD" id="cd12250">
    <property type="entry name" value="RRM2_hnRNPR_like"/>
    <property type="match status" value="1"/>
</dbReference>
<dbReference type="SUPFAM" id="SSF54928">
    <property type="entry name" value="RNA-binding domain, RBD"/>
    <property type="match status" value="3"/>
</dbReference>
<keyword evidence="4 5" id="KW-0694">RNA-binding</keyword>
<dbReference type="GO" id="GO:0005737">
    <property type="term" value="C:cytoplasm"/>
    <property type="evidence" value="ECO:0007669"/>
    <property type="project" value="UniProtKB-SubCell"/>
</dbReference>
<dbReference type="CDD" id="cd12251">
    <property type="entry name" value="RRM3_hnRNPR_like"/>
    <property type="match status" value="1"/>
</dbReference>
<evidence type="ECO:0000313" key="8">
    <source>
        <dbReference type="Proteomes" id="UP000046395"/>
    </source>
</evidence>
<feature type="domain" description="RRM" evidence="7">
    <location>
        <begin position="282"/>
        <end position="368"/>
    </location>
</feature>
<reference evidence="9" key="1">
    <citation type="submission" date="2019-12" db="UniProtKB">
        <authorList>
            <consortium name="WormBaseParasite"/>
        </authorList>
    </citation>
    <scope>IDENTIFICATION</scope>
</reference>
<keyword evidence="2" id="KW-0963">Cytoplasm</keyword>
<feature type="domain" description="RRM" evidence="7">
    <location>
        <begin position="383"/>
        <end position="453"/>
    </location>
</feature>
<name>A0A5S6Q5V9_TRIMR</name>